<dbReference type="Proteomes" id="UP001515500">
    <property type="component" value="Unplaced"/>
</dbReference>
<dbReference type="InterPro" id="IPR011042">
    <property type="entry name" value="6-blade_b-propeller_TolB-like"/>
</dbReference>
<protein>
    <submittedName>
        <fullName evidence="2 3">Protein STRICTOSIDINE SYNTHASE-LIKE 10-like</fullName>
    </submittedName>
</protein>
<evidence type="ECO:0000313" key="1">
    <source>
        <dbReference type="Proteomes" id="UP001515500"/>
    </source>
</evidence>
<reference evidence="2 3" key="1">
    <citation type="submission" date="2025-04" db="UniProtKB">
        <authorList>
            <consortium name="RefSeq"/>
        </authorList>
    </citation>
    <scope>IDENTIFICATION</scope>
</reference>
<gene>
    <name evidence="2 3 4 5 6" type="primary">LOC120255677</name>
</gene>
<dbReference type="Gene3D" id="2.120.10.30">
    <property type="entry name" value="TolB, C-terminal domain"/>
    <property type="match status" value="1"/>
</dbReference>
<sequence length="182" mass="20398">MQQEADTRVSKSVQLHQRHIPNQRDIANLHVQDKLLLSSSLAPESITFDTDGKGPYTGISNGHILKWRGCSLGWQEFATTSNIRTSNYDSIKYFHVSLESKYGRPLGLQFNKGTGDLYITDAYFGLLTIGLEGGKVAQVAVTTMAVDDQPFGLTNGLDVDQQNDMVYFTDNSTHFQRREQIH</sequence>
<dbReference type="RefSeq" id="XP_039119382.1">
    <property type="nucleotide sequence ID" value="XM_039263448.1"/>
</dbReference>
<dbReference type="PANTHER" id="PTHR10426:SF106">
    <property type="entry name" value="PROTEIN STRICTOSIDINE SYNTHASE-LIKE 3"/>
    <property type="match status" value="1"/>
</dbReference>
<dbReference type="RefSeq" id="XP_039119383.1">
    <property type="nucleotide sequence ID" value="XM_039263449.1"/>
</dbReference>
<dbReference type="PANTHER" id="PTHR10426">
    <property type="entry name" value="STRICTOSIDINE SYNTHASE-RELATED"/>
    <property type="match status" value="1"/>
</dbReference>
<accession>A0AB40AW81</accession>
<organism evidence="1 5">
    <name type="scientific">Dioscorea cayennensis subsp. rotundata</name>
    <name type="common">White Guinea yam</name>
    <name type="synonym">Dioscorea rotundata</name>
    <dbReference type="NCBI Taxonomy" id="55577"/>
    <lineage>
        <taxon>Eukaryota</taxon>
        <taxon>Viridiplantae</taxon>
        <taxon>Streptophyta</taxon>
        <taxon>Embryophyta</taxon>
        <taxon>Tracheophyta</taxon>
        <taxon>Spermatophyta</taxon>
        <taxon>Magnoliopsida</taxon>
        <taxon>Liliopsida</taxon>
        <taxon>Dioscoreales</taxon>
        <taxon>Dioscoreaceae</taxon>
        <taxon>Dioscorea</taxon>
    </lineage>
</organism>
<evidence type="ECO:0000313" key="6">
    <source>
        <dbReference type="RefSeq" id="XP_039119386.1"/>
    </source>
</evidence>
<dbReference type="AlphaFoldDB" id="A0AB40AW81"/>
<dbReference type="GO" id="GO:0016787">
    <property type="term" value="F:hydrolase activity"/>
    <property type="evidence" value="ECO:0007669"/>
    <property type="project" value="TreeGrafter"/>
</dbReference>
<dbReference type="RefSeq" id="XP_039119385.1">
    <property type="nucleotide sequence ID" value="XM_039263451.1"/>
</dbReference>
<evidence type="ECO:0000313" key="3">
    <source>
        <dbReference type="RefSeq" id="XP_039119383.1"/>
    </source>
</evidence>
<proteinExistence type="predicted"/>
<dbReference type="RefSeq" id="XP_039119384.1">
    <property type="nucleotide sequence ID" value="XM_039263450.1"/>
</dbReference>
<dbReference type="RefSeq" id="XP_039119386.1">
    <property type="nucleotide sequence ID" value="XM_039263452.1"/>
</dbReference>
<dbReference type="GeneID" id="120255677"/>
<keyword evidence="1" id="KW-1185">Reference proteome</keyword>
<dbReference type="SUPFAM" id="SSF63829">
    <property type="entry name" value="Calcium-dependent phosphotriesterase"/>
    <property type="match status" value="1"/>
</dbReference>
<evidence type="ECO:0000313" key="5">
    <source>
        <dbReference type="RefSeq" id="XP_039119385.1"/>
    </source>
</evidence>
<dbReference type="GO" id="GO:0012505">
    <property type="term" value="C:endomembrane system"/>
    <property type="evidence" value="ECO:0007669"/>
    <property type="project" value="TreeGrafter"/>
</dbReference>
<evidence type="ECO:0000313" key="2">
    <source>
        <dbReference type="RefSeq" id="XP_039119382.1"/>
    </source>
</evidence>
<evidence type="ECO:0000313" key="4">
    <source>
        <dbReference type="RefSeq" id="XP_039119384.1"/>
    </source>
</evidence>
<name>A0AB40AW81_DIOCR</name>